<protein>
    <submittedName>
        <fullName evidence="1">Uncharacterized protein</fullName>
    </submittedName>
</protein>
<keyword evidence="2" id="KW-1185">Reference proteome</keyword>
<dbReference type="Proteomes" id="UP000887116">
    <property type="component" value="Unassembled WGS sequence"/>
</dbReference>
<reference evidence="1" key="1">
    <citation type="submission" date="2020-07" db="EMBL/GenBank/DDBJ databases">
        <title>Multicomponent nature underlies the extraordinary mechanical properties of spider dragline silk.</title>
        <authorList>
            <person name="Kono N."/>
            <person name="Nakamura H."/>
            <person name="Mori M."/>
            <person name="Yoshida Y."/>
            <person name="Ohtoshi R."/>
            <person name="Malay A.D."/>
            <person name="Moran D.A.P."/>
            <person name="Tomita M."/>
            <person name="Numata K."/>
            <person name="Arakawa K."/>
        </authorList>
    </citation>
    <scope>NUCLEOTIDE SEQUENCE</scope>
</reference>
<name>A0A8X6FNZ3_TRICU</name>
<dbReference type="EMBL" id="BMAO01019911">
    <property type="protein sequence ID" value="GFQ63808.1"/>
    <property type="molecule type" value="Genomic_DNA"/>
</dbReference>
<gene>
    <name evidence="1" type="ORF">TNCT_508941</name>
</gene>
<proteinExistence type="predicted"/>
<evidence type="ECO:0000313" key="1">
    <source>
        <dbReference type="EMBL" id="GFQ63808.1"/>
    </source>
</evidence>
<accession>A0A8X6FNZ3</accession>
<sequence length="96" mass="10761">MVKCKCTHIYWKLLEVCGDNETSCHAIVCMLRPRVRNHGEWSVSSSAIIINLSELASTLKVILASGFALLKQNQTIAVAWCRCRERDANSDINLVI</sequence>
<comment type="caution">
    <text evidence="1">The sequence shown here is derived from an EMBL/GenBank/DDBJ whole genome shotgun (WGS) entry which is preliminary data.</text>
</comment>
<evidence type="ECO:0000313" key="2">
    <source>
        <dbReference type="Proteomes" id="UP000887116"/>
    </source>
</evidence>
<organism evidence="1 2">
    <name type="scientific">Trichonephila clavata</name>
    <name type="common">Joro spider</name>
    <name type="synonym">Nephila clavata</name>
    <dbReference type="NCBI Taxonomy" id="2740835"/>
    <lineage>
        <taxon>Eukaryota</taxon>
        <taxon>Metazoa</taxon>
        <taxon>Ecdysozoa</taxon>
        <taxon>Arthropoda</taxon>
        <taxon>Chelicerata</taxon>
        <taxon>Arachnida</taxon>
        <taxon>Araneae</taxon>
        <taxon>Araneomorphae</taxon>
        <taxon>Entelegynae</taxon>
        <taxon>Araneoidea</taxon>
        <taxon>Nephilidae</taxon>
        <taxon>Trichonephila</taxon>
    </lineage>
</organism>
<dbReference type="AlphaFoldDB" id="A0A8X6FNZ3"/>